<dbReference type="RefSeq" id="WP_343072179.1">
    <property type="nucleotide sequence ID" value="NZ_JACHMX010000001.1"/>
</dbReference>
<dbReference type="Proteomes" id="UP000580861">
    <property type="component" value="Unassembled WGS sequence"/>
</dbReference>
<dbReference type="GO" id="GO:0003677">
    <property type="term" value="F:DNA binding"/>
    <property type="evidence" value="ECO:0007669"/>
    <property type="project" value="UniProtKB-KW"/>
</dbReference>
<dbReference type="PANTHER" id="PTHR33154">
    <property type="entry name" value="TRANSCRIPTIONAL REGULATOR, ARSR FAMILY"/>
    <property type="match status" value="1"/>
</dbReference>
<keyword evidence="3" id="KW-0804">Transcription</keyword>
<evidence type="ECO:0000313" key="5">
    <source>
        <dbReference type="EMBL" id="MBB5855677.1"/>
    </source>
</evidence>
<keyword evidence="1" id="KW-0805">Transcription regulation</keyword>
<evidence type="ECO:0000256" key="1">
    <source>
        <dbReference type="ARBA" id="ARBA00023015"/>
    </source>
</evidence>
<keyword evidence="6" id="KW-1185">Reference proteome</keyword>
<dbReference type="InterPro" id="IPR036388">
    <property type="entry name" value="WH-like_DNA-bd_sf"/>
</dbReference>
<evidence type="ECO:0000256" key="3">
    <source>
        <dbReference type="ARBA" id="ARBA00023163"/>
    </source>
</evidence>
<dbReference type="InterPro" id="IPR051081">
    <property type="entry name" value="HTH_MetalResp_TranReg"/>
</dbReference>
<dbReference type="PROSITE" id="PS50987">
    <property type="entry name" value="HTH_ARSR_2"/>
    <property type="match status" value="1"/>
</dbReference>
<dbReference type="AlphaFoldDB" id="A0A841B8P3"/>
<dbReference type="CDD" id="cd00090">
    <property type="entry name" value="HTH_ARSR"/>
    <property type="match status" value="1"/>
</dbReference>
<dbReference type="Gene3D" id="1.10.10.10">
    <property type="entry name" value="Winged helix-like DNA-binding domain superfamily/Winged helix DNA-binding domain"/>
    <property type="match status" value="1"/>
</dbReference>
<dbReference type="GO" id="GO:0003700">
    <property type="term" value="F:DNA-binding transcription factor activity"/>
    <property type="evidence" value="ECO:0007669"/>
    <property type="project" value="InterPro"/>
</dbReference>
<gene>
    <name evidence="5" type="ORF">HDA45_005764</name>
</gene>
<dbReference type="InterPro" id="IPR001845">
    <property type="entry name" value="HTH_ArsR_DNA-bd_dom"/>
</dbReference>
<evidence type="ECO:0000256" key="2">
    <source>
        <dbReference type="ARBA" id="ARBA00023125"/>
    </source>
</evidence>
<dbReference type="InterPro" id="IPR036390">
    <property type="entry name" value="WH_DNA-bd_sf"/>
</dbReference>
<dbReference type="InterPro" id="IPR011991">
    <property type="entry name" value="ArsR-like_HTH"/>
</dbReference>
<name>A0A841B8P3_9PSEU</name>
<evidence type="ECO:0000259" key="4">
    <source>
        <dbReference type="PROSITE" id="PS50987"/>
    </source>
</evidence>
<proteinExistence type="predicted"/>
<organism evidence="5 6">
    <name type="scientific">Amycolatopsis umgeniensis</name>
    <dbReference type="NCBI Taxonomy" id="336628"/>
    <lineage>
        <taxon>Bacteria</taxon>
        <taxon>Bacillati</taxon>
        <taxon>Actinomycetota</taxon>
        <taxon>Actinomycetes</taxon>
        <taxon>Pseudonocardiales</taxon>
        <taxon>Pseudonocardiaceae</taxon>
        <taxon>Amycolatopsis</taxon>
    </lineage>
</organism>
<sequence>MKLSDVAAALSSDVRINILRWLKDPQAEFVSEREGDLSEHGACLSLIAAKAGISVPTASRHIERLIQVGLVKTTRIRPWNFHAVDAEGLDRALRLFDELRD</sequence>
<dbReference type="SMART" id="SM00418">
    <property type="entry name" value="HTH_ARSR"/>
    <property type="match status" value="1"/>
</dbReference>
<comment type="caution">
    <text evidence="5">The sequence shown here is derived from an EMBL/GenBank/DDBJ whole genome shotgun (WGS) entry which is preliminary data.</text>
</comment>
<dbReference type="SUPFAM" id="SSF46785">
    <property type="entry name" value="Winged helix' DNA-binding domain"/>
    <property type="match status" value="1"/>
</dbReference>
<protein>
    <submittedName>
        <fullName evidence="5">ArsR family transcriptional regulator</fullName>
    </submittedName>
</protein>
<dbReference type="EMBL" id="JACHMX010000001">
    <property type="protein sequence ID" value="MBB5855677.1"/>
    <property type="molecule type" value="Genomic_DNA"/>
</dbReference>
<accession>A0A841B8P3</accession>
<reference evidence="5 6" key="1">
    <citation type="submission" date="2020-08" db="EMBL/GenBank/DDBJ databases">
        <title>Sequencing the genomes of 1000 actinobacteria strains.</title>
        <authorList>
            <person name="Klenk H.-P."/>
        </authorList>
    </citation>
    <scope>NUCLEOTIDE SEQUENCE [LARGE SCALE GENOMIC DNA]</scope>
    <source>
        <strain evidence="5 6">DSM 45272</strain>
    </source>
</reference>
<feature type="domain" description="HTH arsR-type" evidence="4">
    <location>
        <begin position="1"/>
        <end position="101"/>
    </location>
</feature>
<dbReference type="PANTHER" id="PTHR33154:SF32">
    <property type="entry name" value="TRANSCRIPTIONAL REGULATORY PROTEIN"/>
    <property type="match status" value="1"/>
</dbReference>
<evidence type="ECO:0000313" key="6">
    <source>
        <dbReference type="Proteomes" id="UP000580861"/>
    </source>
</evidence>
<keyword evidence="2" id="KW-0238">DNA-binding</keyword>